<accession>B3PSF2</accession>
<name>B3PSF2_RHIE6</name>
<dbReference type="KEGG" id="rec:RHECIAT_CH0001089"/>
<evidence type="ECO:0000313" key="3">
    <source>
        <dbReference type="Proteomes" id="UP000008817"/>
    </source>
</evidence>
<proteinExistence type="predicted"/>
<feature type="region of interest" description="Disordered" evidence="1">
    <location>
        <begin position="1"/>
        <end position="36"/>
    </location>
</feature>
<evidence type="ECO:0000313" key="2">
    <source>
        <dbReference type="EMBL" id="ACE90074.1"/>
    </source>
</evidence>
<feature type="compositionally biased region" description="Basic and acidic residues" evidence="1">
    <location>
        <begin position="18"/>
        <end position="28"/>
    </location>
</feature>
<gene>
    <name evidence="2" type="ordered locus">RHECIAT_CH0001089</name>
</gene>
<reference evidence="2 3" key="1">
    <citation type="submission" date="2008-04" db="EMBL/GenBank/DDBJ databases">
        <title>Genome diversity and DNA divergence of Rhizobium etli.</title>
        <authorList>
            <person name="Gonzalez V."/>
            <person name="Acosta J.L."/>
            <person name="Santamaria R.I."/>
            <person name="Bustos P."/>
            <person name="Hernandez-Gonzalez I.L."/>
            <person name="Fernandez J.L."/>
            <person name="Diaz R."/>
            <person name="Flores M."/>
            <person name="Mora J."/>
            <person name="Palacios R."/>
            <person name="Davila G."/>
        </authorList>
    </citation>
    <scope>NUCLEOTIDE SEQUENCE [LARGE SCALE GENOMIC DNA]</scope>
    <source>
        <strain evidence="2 3">CIAT 652</strain>
    </source>
</reference>
<dbReference type="EMBL" id="CP001074">
    <property type="protein sequence ID" value="ACE90074.1"/>
    <property type="molecule type" value="Genomic_DNA"/>
</dbReference>
<dbReference type="HOGENOM" id="CLU_2809419_0_0_5"/>
<dbReference type="Proteomes" id="UP000008817">
    <property type="component" value="Chromosome"/>
</dbReference>
<sequence length="67" mass="7527">MPEYGASGSIQQEDAIDEIVRRQTREATDDPNTDIDADTVFERVERLHAERIKAEETGLAHACDARL</sequence>
<organism evidence="2 3">
    <name type="scientific">Rhizobium etli (strain CIAT 652)</name>
    <dbReference type="NCBI Taxonomy" id="491916"/>
    <lineage>
        <taxon>Bacteria</taxon>
        <taxon>Pseudomonadati</taxon>
        <taxon>Pseudomonadota</taxon>
        <taxon>Alphaproteobacteria</taxon>
        <taxon>Hyphomicrobiales</taxon>
        <taxon>Rhizobiaceae</taxon>
        <taxon>Rhizobium/Agrobacterium group</taxon>
        <taxon>Rhizobium</taxon>
    </lineage>
</organism>
<dbReference type="AlphaFoldDB" id="B3PSF2"/>
<evidence type="ECO:0000256" key="1">
    <source>
        <dbReference type="SAM" id="MobiDB-lite"/>
    </source>
</evidence>
<protein>
    <submittedName>
        <fullName evidence="2">Uncharacterized protein</fullName>
    </submittedName>
</protein>